<dbReference type="Gene3D" id="3.30.720.50">
    <property type="match status" value="1"/>
</dbReference>
<dbReference type="Gene3D" id="3.90.228.10">
    <property type="match status" value="1"/>
</dbReference>
<sequence length="640" mass="72511">MASTELLDTTADGQMQEETSAVLLAGGGAKNAGAGSARPKEEVFEEIQHVLKQSPVLQLQFFDFRVRQHLHALFGTGGRQRLKAALTMVHARTMHRTRQDVKNWPAYLVTLLKNFDPHREGGSELGATKVKSRGSSATTTPEKTERFRSEAESSDSEDDARFEQGLDVQKSLEDEGKLLEKTKINRLEGRLLEKQSRVDDLERKLQDMQAHIDSLMAVLNGGADPQNQLQRAVQRLKENEEDVVRLREENEKLSRLAQTWQAWVDHLEEELQRVGDSGDLVQIKEDLTARLATRELASGRPAQRDEERWQFQGDSGEWVPFPERANQELMGKFRQGLWHCEVSVHGKVYAINFREGWQINQRTGKTRWIRCFFDVPIHWKLTIEEAFQFLTPAGANFVARTVRPVRDPLILFRLQGVLNRSRSRHDGASCWCSHGSSSFQVLEAFQVKNLHVWRRYQRFLQSIREKHHQLGISPEACPAVGDALTEFAHELQVDQAGNERLLLHGTRDLETAMKIALEGFDNRVRERPGLYGQGTYFAAQTCKSAQYATNGGTHYKASSEMMGTMLFARVAIGHPFYAEGPCHERTRPPEKYAVRADSIIAMPGIPNGLPGRAGLQGHLEVVTFDPAQAYPEFIVRFIEN</sequence>
<feature type="domain" description="WWE" evidence="6">
    <location>
        <begin position="295"/>
        <end position="371"/>
    </location>
</feature>
<dbReference type="EMBL" id="CAXAMM010039795">
    <property type="protein sequence ID" value="CAK9088982.1"/>
    <property type="molecule type" value="Genomic_DNA"/>
</dbReference>
<feature type="coiled-coil region" evidence="4">
    <location>
        <begin position="184"/>
        <end position="256"/>
    </location>
</feature>
<dbReference type="PROSITE" id="PS50918">
    <property type="entry name" value="WWE"/>
    <property type="match status" value="1"/>
</dbReference>
<evidence type="ECO:0000313" key="8">
    <source>
        <dbReference type="EMBL" id="CAK9088982.1"/>
    </source>
</evidence>
<dbReference type="Pfam" id="PF02825">
    <property type="entry name" value="WWE"/>
    <property type="match status" value="1"/>
</dbReference>
<organism evidence="7 9">
    <name type="scientific">Durusdinium trenchii</name>
    <dbReference type="NCBI Taxonomy" id="1381693"/>
    <lineage>
        <taxon>Eukaryota</taxon>
        <taxon>Sar</taxon>
        <taxon>Alveolata</taxon>
        <taxon>Dinophyceae</taxon>
        <taxon>Suessiales</taxon>
        <taxon>Symbiodiniaceae</taxon>
        <taxon>Durusdinium</taxon>
    </lineage>
</organism>
<feature type="compositionally biased region" description="Basic and acidic residues" evidence="5">
    <location>
        <begin position="142"/>
        <end position="151"/>
    </location>
</feature>
<dbReference type="InterPro" id="IPR012317">
    <property type="entry name" value="Poly(ADP-ribose)pol_cat_dom"/>
</dbReference>
<evidence type="ECO:0000256" key="3">
    <source>
        <dbReference type="ARBA" id="ARBA00024347"/>
    </source>
</evidence>
<protein>
    <recommendedName>
        <fullName evidence="6">WWE domain-containing protein</fullName>
    </recommendedName>
</protein>
<keyword evidence="2" id="KW-0539">Nucleus</keyword>
<dbReference type="InterPro" id="IPR037197">
    <property type="entry name" value="WWE_dom_sf"/>
</dbReference>
<evidence type="ECO:0000256" key="1">
    <source>
        <dbReference type="ARBA" id="ARBA00004123"/>
    </source>
</evidence>
<comment type="caution">
    <text evidence="7">The sequence shown here is derived from an EMBL/GenBank/DDBJ whole genome shotgun (WGS) entry which is preliminary data.</text>
</comment>
<evidence type="ECO:0000259" key="6">
    <source>
        <dbReference type="PROSITE" id="PS50918"/>
    </source>
</evidence>
<dbReference type="SUPFAM" id="SSF56399">
    <property type="entry name" value="ADP-ribosylation"/>
    <property type="match status" value="1"/>
</dbReference>
<dbReference type="InterPro" id="IPR018123">
    <property type="entry name" value="WWE-dom_subgr"/>
</dbReference>
<dbReference type="InterPro" id="IPR051712">
    <property type="entry name" value="ARTD-AVP"/>
</dbReference>
<proteinExistence type="inferred from homology"/>
<comment type="subcellular location">
    <subcellularLocation>
        <location evidence="1">Nucleus</location>
    </subcellularLocation>
</comment>
<evidence type="ECO:0000256" key="5">
    <source>
        <dbReference type="SAM" id="MobiDB-lite"/>
    </source>
</evidence>
<evidence type="ECO:0000256" key="4">
    <source>
        <dbReference type="SAM" id="Coils"/>
    </source>
</evidence>
<dbReference type="PANTHER" id="PTHR45740:SF2">
    <property type="entry name" value="POLY [ADP-RIBOSE] POLYMERASE"/>
    <property type="match status" value="1"/>
</dbReference>
<evidence type="ECO:0000313" key="7">
    <source>
        <dbReference type="EMBL" id="CAK9088317.1"/>
    </source>
</evidence>
<dbReference type="PANTHER" id="PTHR45740">
    <property type="entry name" value="POLY [ADP-RIBOSE] POLYMERASE"/>
    <property type="match status" value="1"/>
</dbReference>
<dbReference type="Pfam" id="PF00644">
    <property type="entry name" value="PARP"/>
    <property type="match status" value="1"/>
</dbReference>
<accession>A0ABP0QJ95</accession>
<dbReference type="InterPro" id="IPR004170">
    <property type="entry name" value="WWE_dom"/>
</dbReference>
<comment type="similarity">
    <text evidence="3">Belongs to the ARTD/PARP family.</text>
</comment>
<evidence type="ECO:0000256" key="2">
    <source>
        <dbReference type="ARBA" id="ARBA00023242"/>
    </source>
</evidence>
<keyword evidence="4" id="KW-0175">Coiled coil</keyword>
<gene>
    <name evidence="7" type="ORF">SCF082_LOCUS41702</name>
    <name evidence="8" type="ORF">SCF082_LOCUS42007</name>
</gene>
<reference evidence="7 9" key="1">
    <citation type="submission" date="2024-02" db="EMBL/GenBank/DDBJ databases">
        <authorList>
            <person name="Chen Y."/>
            <person name="Shah S."/>
            <person name="Dougan E. K."/>
            <person name="Thang M."/>
            <person name="Chan C."/>
        </authorList>
    </citation>
    <scope>NUCLEOTIDE SEQUENCE [LARGE SCALE GENOMIC DNA]</scope>
</reference>
<feature type="region of interest" description="Disordered" evidence="5">
    <location>
        <begin position="119"/>
        <end position="163"/>
    </location>
</feature>
<name>A0ABP0QJ95_9DINO</name>
<dbReference type="SMART" id="SM00678">
    <property type="entry name" value="WWE"/>
    <property type="match status" value="1"/>
</dbReference>
<keyword evidence="9" id="KW-1185">Reference proteome</keyword>
<evidence type="ECO:0000313" key="9">
    <source>
        <dbReference type="Proteomes" id="UP001642464"/>
    </source>
</evidence>
<dbReference type="EMBL" id="CAXAMM010039684">
    <property type="protein sequence ID" value="CAK9088317.1"/>
    <property type="molecule type" value="Genomic_DNA"/>
</dbReference>
<dbReference type="Proteomes" id="UP001642464">
    <property type="component" value="Unassembled WGS sequence"/>
</dbReference>
<dbReference type="SUPFAM" id="SSF117839">
    <property type="entry name" value="WWE domain"/>
    <property type="match status" value="1"/>
</dbReference>